<comment type="caution">
    <text evidence="1">The sequence shown here is derived from an EMBL/GenBank/DDBJ whole genome shotgun (WGS) entry which is preliminary data.</text>
</comment>
<dbReference type="Proteomes" id="UP000260814">
    <property type="component" value="Unassembled WGS sequence"/>
</dbReference>
<name>A0A3E4Z608_9BACT</name>
<dbReference type="PROSITE" id="PS51257">
    <property type="entry name" value="PROKAR_LIPOPROTEIN"/>
    <property type="match status" value="1"/>
</dbReference>
<organism evidence="1 2">
    <name type="scientific">Phocaeicola plebeius</name>
    <dbReference type="NCBI Taxonomy" id="310297"/>
    <lineage>
        <taxon>Bacteria</taxon>
        <taxon>Pseudomonadati</taxon>
        <taxon>Bacteroidota</taxon>
        <taxon>Bacteroidia</taxon>
        <taxon>Bacteroidales</taxon>
        <taxon>Bacteroidaceae</taxon>
        <taxon>Phocaeicola</taxon>
    </lineage>
</organism>
<sequence length="157" mass="18056">MKAYSLLYLSLFSFVTISACKPSRTAQTEKMKDMEKKELKMLEDSQAKSEEEALEISFGPSHEGLVNWVLSDTATFSYPFTRSIEKEYVTIATSADKCLRIYSWRRKGQHLPLLKRQLLLCGDHGRQSYPKSTAQRKNHPATNARNERVLIRPLQTL</sequence>
<dbReference type="AlphaFoldDB" id="A0A3E4Z608"/>
<gene>
    <name evidence="1" type="ORF">DXB87_12405</name>
</gene>
<dbReference type="EMBL" id="QSTW01000017">
    <property type="protein sequence ID" value="RGM88745.1"/>
    <property type="molecule type" value="Genomic_DNA"/>
</dbReference>
<evidence type="ECO:0000313" key="1">
    <source>
        <dbReference type="EMBL" id="RGM88745.1"/>
    </source>
</evidence>
<protein>
    <submittedName>
        <fullName evidence="1">Uncharacterized protein</fullName>
    </submittedName>
</protein>
<proteinExistence type="predicted"/>
<evidence type="ECO:0000313" key="2">
    <source>
        <dbReference type="Proteomes" id="UP000260814"/>
    </source>
</evidence>
<reference evidence="1 2" key="1">
    <citation type="submission" date="2018-08" db="EMBL/GenBank/DDBJ databases">
        <title>A genome reference for cultivated species of the human gut microbiota.</title>
        <authorList>
            <person name="Zou Y."/>
            <person name="Xue W."/>
            <person name="Luo G."/>
        </authorList>
    </citation>
    <scope>NUCLEOTIDE SEQUENCE [LARGE SCALE GENOMIC DNA]</scope>
    <source>
        <strain evidence="1 2">OM06-2</strain>
    </source>
</reference>
<accession>A0A3E4Z608</accession>